<evidence type="ECO:0000256" key="1">
    <source>
        <dbReference type="SAM" id="MobiDB-lite"/>
    </source>
</evidence>
<protein>
    <submittedName>
        <fullName evidence="3">Divergent polysaccharide deacetylase family protein</fullName>
    </submittedName>
</protein>
<feature type="transmembrane region" description="Helical" evidence="2">
    <location>
        <begin position="20"/>
        <end position="41"/>
    </location>
</feature>
<dbReference type="Pfam" id="PF04748">
    <property type="entry name" value="Polysacc_deac_2"/>
    <property type="match status" value="1"/>
</dbReference>
<keyword evidence="4" id="KW-1185">Reference proteome</keyword>
<proteinExistence type="predicted"/>
<comment type="caution">
    <text evidence="3">The sequence shown here is derived from an EMBL/GenBank/DDBJ whole genome shotgun (WGS) entry which is preliminary data.</text>
</comment>
<dbReference type="RefSeq" id="WP_269401101.1">
    <property type="nucleotide sequence ID" value="NZ_JAPWGW010000001.1"/>
</dbReference>
<dbReference type="PANTHER" id="PTHR30105">
    <property type="entry name" value="UNCHARACTERIZED YIBQ-RELATED"/>
    <property type="match status" value="1"/>
</dbReference>
<reference evidence="3" key="1">
    <citation type="submission" date="2022-12" db="EMBL/GenBank/DDBJ databases">
        <title>Bacterial isolates from different developmental stages of Nematostella vectensis.</title>
        <authorList>
            <person name="Fraune S."/>
        </authorList>
    </citation>
    <scope>NUCLEOTIDE SEQUENCE</scope>
    <source>
        <strain evidence="3">G21632-S1</strain>
    </source>
</reference>
<dbReference type="InterPro" id="IPR011330">
    <property type="entry name" value="Glyco_hydro/deAcase_b/a-brl"/>
</dbReference>
<dbReference type="SUPFAM" id="SSF88713">
    <property type="entry name" value="Glycoside hydrolase/deacetylase"/>
    <property type="match status" value="1"/>
</dbReference>
<dbReference type="EMBL" id="JAPWGW010000001">
    <property type="protein sequence ID" value="MCZ4296934.1"/>
    <property type="molecule type" value="Genomic_DNA"/>
</dbReference>
<keyword evidence="2" id="KW-0812">Transmembrane</keyword>
<sequence length="456" mass="47957">MPAKAPREPSPLRSAIKHSVLSFTTVGLALTAMVGGVHVWGSDDMSGPVRQIALFENEAPAITAPQLKTRLASSNAPASQIAAPTFRQEDSPPPFITDTMIARGETATPDLGVDYVNGVSRVVRVANTTNTNTPEVAERPAVRINGISVSSGQSWQESRSTLALPRAPVAAVSDRTPVGTLPKISDDGRTPAGVYARPFANTEGRPTVSIILGGLGINRTHTRSAIDELPPEVTLSFAPGTRDLQGWIDQARAAGHEVLLEVPLEAYELSSGPAHPQSLTTAMQEAQIDARLSALMASASGYFGLTNYQGGRFLRSPESVTHLARLTAARGLAFVEDGSLPRSAMDTVTTDAPLRFRRANFPIDTQPHGGDIQERLLELETLAIDKGSSVGSGFAYPVTIDILKAWTDSLPAKGIVLAPASAATHTRPAATPVRETASIGQQAGGQADMDAVDTTG</sequence>
<organism evidence="3 4">
    <name type="scientific">Henriciella marina</name>
    <dbReference type="NCBI Taxonomy" id="453851"/>
    <lineage>
        <taxon>Bacteria</taxon>
        <taxon>Pseudomonadati</taxon>
        <taxon>Pseudomonadota</taxon>
        <taxon>Alphaproteobacteria</taxon>
        <taxon>Hyphomonadales</taxon>
        <taxon>Hyphomonadaceae</taxon>
        <taxon>Henriciella</taxon>
    </lineage>
</organism>
<dbReference type="Gene3D" id="3.20.20.370">
    <property type="entry name" value="Glycoside hydrolase/deacetylase"/>
    <property type="match status" value="1"/>
</dbReference>
<gene>
    <name evidence="3" type="ORF">O4G74_02565</name>
</gene>
<evidence type="ECO:0000256" key="2">
    <source>
        <dbReference type="SAM" id="Phobius"/>
    </source>
</evidence>
<dbReference type="InterPro" id="IPR006837">
    <property type="entry name" value="Divergent_DAC"/>
</dbReference>
<dbReference type="Proteomes" id="UP001083770">
    <property type="component" value="Unassembled WGS sequence"/>
</dbReference>
<dbReference type="CDD" id="cd10936">
    <property type="entry name" value="CE4_DAC2"/>
    <property type="match status" value="1"/>
</dbReference>
<feature type="region of interest" description="Disordered" evidence="1">
    <location>
        <begin position="424"/>
        <end position="456"/>
    </location>
</feature>
<dbReference type="PANTHER" id="PTHR30105:SF2">
    <property type="entry name" value="DIVERGENT POLYSACCHARIDE DEACETYLASE SUPERFAMILY"/>
    <property type="match status" value="1"/>
</dbReference>
<keyword evidence="2" id="KW-0472">Membrane</keyword>
<accession>A0ABT4LRE9</accession>
<evidence type="ECO:0000313" key="4">
    <source>
        <dbReference type="Proteomes" id="UP001083770"/>
    </source>
</evidence>
<name>A0ABT4LRE9_9PROT</name>
<keyword evidence="2" id="KW-1133">Transmembrane helix</keyword>
<evidence type="ECO:0000313" key="3">
    <source>
        <dbReference type="EMBL" id="MCZ4296934.1"/>
    </source>
</evidence>